<evidence type="ECO:0000259" key="14">
    <source>
        <dbReference type="PROSITE" id="PS50262"/>
    </source>
</evidence>
<dbReference type="InterPro" id="IPR000276">
    <property type="entry name" value="GPCR_Rhodpsn"/>
</dbReference>
<evidence type="ECO:0000256" key="12">
    <source>
        <dbReference type="SAM" id="MobiDB-lite"/>
    </source>
</evidence>
<evidence type="ECO:0000256" key="2">
    <source>
        <dbReference type="ARBA" id="ARBA00022543"/>
    </source>
</evidence>
<evidence type="ECO:0000256" key="6">
    <source>
        <dbReference type="ARBA" id="ARBA00022989"/>
    </source>
</evidence>
<dbReference type="STRING" id="623744.A0A553NL19"/>
<keyword evidence="3" id="KW-0716">Sensory transduction</keyword>
<evidence type="ECO:0000256" key="10">
    <source>
        <dbReference type="ARBA" id="ARBA00023170"/>
    </source>
</evidence>
<feature type="transmembrane region" description="Helical" evidence="13">
    <location>
        <begin position="212"/>
        <end position="235"/>
    </location>
</feature>
<protein>
    <recommendedName>
        <fullName evidence="14">G-protein coupled receptors family 1 profile domain-containing protein</fullName>
    </recommendedName>
</protein>
<dbReference type="GO" id="GO:0009881">
    <property type="term" value="F:photoreceptor activity"/>
    <property type="evidence" value="ECO:0007669"/>
    <property type="project" value="UniProtKB-KW"/>
</dbReference>
<evidence type="ECO:0000256" key="3">
    <source>
        <dbReference type="ARBA" id="ARBA00022606"/>
    </source>
</evidence>
<organism evidence="15 16">
    <name type="scientific">Danionella cerebrum</name>
    <dbReference type="NCBI Taxonomy" id="2873325"/>
    <lineage>
        <taxon>Eukaryota</taxon>
        <taxon>Metazoa</taxon>
        <taxon>Chordata</taxon>
        <taxon>Craniata</taxon>
        <taxon>Vertebrata</taxon>
        <taxon>Euteleostomi</taxon>
        <taxon>Actinopterygii</taxon>
        <taxon>Neopterygii</taxon>
        <taxon>Teleostei</taxon>
        <taxon>Ostariophysi</taxon>
        <taxon>Cypriniformes</taxon>
        <taxon>Danionidae</taxon>
        <taxon>Danioninae</taxon>
        <taxon>Danionella</taxon>
    </lineage>
</organism>
<comment type="subcellular location">
    <subcellularLocation>
        <location evidence="1">Membrane</location>
        <topology evidence="1">Multi-pass membrane protein</topology>
    </subcellularLocation>
</comment>
<dbReference type="Gene3D" id="1.20.1070.10">
    <property type="entry name" value="Rhodopsin 7-helix transmembrane proteins"/>
    <property type="match status" value="1"/>
</dbReference>
<gene>
    <name evidence="15" type="ORF">DNTS_029072</name>
</gene>
<name>A0A553NL19_9TELE</name>
<dbReference type="PRINTS" id="PR00237">
    <property type="entry name" value="GPCRRHODOPSN"/>
</dbReference>
<feature type="transmembrane region" description="Helical" evidence="13">
    <location>
        <begin position="268"/>
        <end position="288"/>
    </location>
</feature>
<feature type="domain" description="G-protein coupled receptors family 1 profile" evidence="14">
    <location>
        <begin position="155"/>
        <end position="420"/>
    </location>
</feature>
<evidence type="ECO:0000256" key="7">
    <source>
        <dbReference type="ARBA" id="ARBA00022991"/>
    </source>
</evidence>
<dbReference type="PROSITE" id="PS00238">
    <property type="entry name" value="OPSIN"/>
    <property type="match status" value="1"/>
</dbReference>
<evidence type="ECO:0000256" key="11">
    <source>
        <dbReference type="ARBA" id="ARBA00023224"/>
    </source>
</evidence>
<dbReference type="GO" id="GO:0016020">
    <property type="term" value="C:membrane"/>
    <property type="evidence" value="ECO:0007669"/>
    <property type="project" value="UniProtKB-SubCell"/>
</dbReference>
<keyword evidence="11" id="KW-0807">Transducer</keyword>
<dbReference type="EMBL" id="SRMA01026864">
    <property type="protein sequence ID" value="TRY66131.1"/>
    <property type="molecule type" value="Genomic_DNA"/>
</dbReference>
<dbReference type="FunFam" id="1.20.1070.10:FF:000219">
    <property type="entry name" value="Opsin 5-like 2"/>
    <property type="match status" value="1"/>
</dbReference>
<keyword evidence="6 13" id="KW-1133">Transmembrane helix</keyword>
<evidence type="ECO:0000313" key="15">
    <source>
        <dbReference type="EMBL" id="TRY66131.1"/>
    </source>
</evidence>
<keyword evidence="16" id="KW-1185">Reference proteome</keyword>
<dbReference type="InterPro" id="IPR027430">
    <property type="entry name" value="Retinal_BS"/>
</dbReference>
<dbReference type="InterPro" id="IPR050125">
    <property type="entry name" value="GPCR_opsins"/>
</dbReference>
<dbReference type="PROSITE" id="PS50262">
    <property type="entry name" value="G_PROTEIN_RECEP_F1_2"/>
    <property type="match status" value="1"/>
</dbReference>
<feature type="compositionally biased region" description="Polar residues" evidence="12">
    <location>
        <begin position="476"/>
        <end position="486"/>
    </location>
</feature>
<keyword evidence="4 13" id="KW-0812">Transmembrane</keyword>
<feature type="transmembrane region" description="Helical" evidence="13">
    <location>
        <begin position="176"/>
        <end position="200"/>
    </location>
</feature>
<evidence type="ECO:0000256" key="9">
    <source>
        <dbReference type="ARBA" id="ARBA00023136"/>
    </source>
</evidence>
<dbReference type="GO" id="GO:0007602">
    <property type="term" value="P:phototransduction"/>
    <property type="evidence" value="ECO:0007669"/>
    <property type="project" value="UniProtKB-KW"/>
</dbReference>
<evidence type="ECO:0000256" key="5">
    <source>
        <dbReference type="ARBA" id="ARBA00022925"/>
    </source>
</evidence>
<keyword evidence="7" id="KW-0157">Chromophore</keyword>
<evidence type="ECO:0000256" key="1">
    <source>
        <dbReference type="ARBA" id="ARBA00004141"/>
    </source>
</evidence>
<feature type="transmembrane region" description="Helical" evidence="13">
    <location>
        <begin position="314"/>
        <end position="343"/>
    </location>
</feature>
<dbReference type="AlphaFoldDB" id="A0A553NL19"/>
<evidence type="ECO:0000256" key="8">
    <source>
        <dbReference type="ARBA" id="ARBA00023040"/>
    </source>
</evidence>
<feature type="transmembrane region" description="Helical" evidence="13">
    <location>
        <begin position="364"/>
        <end position="390"/>
    </location>
</feature>
<dbReference type="InterPro" id="IPR017452">
    <property type="entry name" value="GPCR_Rhodpsn_7TM"/>
</dbReference>
<reference evidence="15 16" key="1">
    <citation type="journal article" date="2019" name="Sci. Data">
        <title>Hybrid genome assembly and annotation of Danionella translucida.</title>
        <authorList>
            <person name="Kadobianskyi M."/>
            <person name="Schulze L."/>
            <person name="Schuelke M."/>
            <person name="Judkewitz B."/>
        </authorList>
    </citation>
    <scope>NUCLEOTIDE SEQUENCE [LARGE SCALE GENOMIC DNA]</scope>
    <source>
        <strain evidence="15 16">Bolton</strain>
    </source>
</reference>
<dbReference type="OrthoDB" id="7217071at2759"/>
<proteinExistence type="predicted"/>
<sequence length="486" mass="54318">MLRLLLVKHSRSSMASGARSSVLQIEIRIKDSPNSQELIFFLLLLLLMDVYSSKLSPAVDYGIGAFLLLIDSTLQKLPAEALYTQRCENAGVDLTVLLIRGVSAGAFCSMLQTCSELLCVKAHMSEGQKKRVMKDELKVDSEMNDWRRPLLSILGNVLVLVMACKRWSHMKPPELLSVNLAVTDLGAAVSMYPLAVASAWNHHWIGGDATCIYYGLMGFFFGAASMMTITIMAVVRFIVSLTFQSPICELQEGSQTQIVKISKRNAQLLVAATWLYALLWAIFPLIGWGKYGPESFGLSCTLAWREMKEHSQSFIITIFLMNLVLPALIIISCYSGIALRLYVTYKNMDDSNHIPNMIRMQRRLMLIAVLISVGFVGCWVPYGIVSLWSIYRPADSIPPEVSMLPCLFAKSSTVYNPFIYYIFSKTFKREVNQFGRLCGRSNICNSADAKNLPEKAIYLVCDDNQSRPGTEDHSSGKSPENETQLM</sequence>
<keyword evidence="5" id="KW-0681">Retinal protein</keyword>
<dbReference type="Pfam" id="PF00001">
    <property type="entry name" value="7tm_1"/>
    <property type="match status" value="1"/>
</dbReference>
<accession>A0A553NL19</accession>
<keyword evidence="2" id="KW-0600">Photoreceptor protein</keyword>
<keyword evidence="10" id="KW-0675">Receptor</keyword>
<evidence type="ECO:0000256" key="13">
    <source>
        <dbReference type="SAM" id="Phobius"/>
    </source>
</evidence>
<feature type="region of interest" description="Disordered" evidence="12">
    <location>
        <begin position="465"/>
        <end position="486"/>
    </location>
</feature>
<comment type="caution">
    <text evidence="15">The sequence shown here is derived from an EMBL/GenBank/DDBJ whole genome shotgun (WGS) entry which is preliminary data.</text>
</comment>
<keyword evidence="9 13" id="KW-0472">Membrane</keyword>
<evidence type="ECO:0000313" key="16">
    <source>
        <dbReference type="Proteomes" id="UP000316079"/>
    </source>
</evidence>
<dbReference type="PANTHER" id="PTHR24240">
    <property type="entry name" value="OPSIN"/>
    <property type="match status" value="1"/>
</dbReference>
<feature type="transmembrane region" description="Helical" evidence="13">
    <location>
        <begin position="402"/>
        <end position="423"/>
    </location>
</feature>
<keyword evidence="8" id="KW-0297">G-protein coupled receptor</keyword>
<dbReference type="GO" id="GO:0004930">
    <property type="term" value="F:G protein-coupled receptor activity"/>
    <property type="evidence" value="ECO:0007669"/>
    <property type="project" value="UniProtKB-KW"/>
</dbReference>
<evidence type="ECO:0000256" key="4">
    <source>
        <dbReference type="ARBA" id="ARBA00022692"/>
    </source>
</evidence>
<dbReference type="Proteomes" id="UP000316079">
    <property type="component" value="Unassembled WGS sequence"/>
</dbReference>
<dbReference type="SUPFAM" id="SSF81321">
    <property type="entry name" value="Family A G protein-coupled receptor-like"/>
    <property type="match status" value="1"/>
</dbReference>